<evidence type="ECO:0000256" key="3">
    <source>
        <dbReference type="ARBA" id="ARBA00022448"/>
    </source>
</evidence>
<dbReference type="PANTHER" id="PTHR42781">
    <property type="entry name" value="SPERMIDINE/PUTRESCINE IMPORT ATP-BINDING PROTEIN POTA"/>
    <property type="match status" value="1"/>
</dbReference>
<name>A0A286IFP3_9HYPH</name>
<dbReference type="SUPFAM" id="SSF52540">
    <property type="entry name" value="P-loop containing nucleoside triphosphate hydrolases"/>
    <property type="match status" value="1"/>
</dbReference>
<feature type="domain" description="ABC transporter" evidence="6">
    <location>
        <begin position="4"/>
        <end position="234"/>
    </location>
</feature>
<keyword evidence="4" id="KW-0547">Nucleotide-binding</keyword>
<accession>A0A286IFP3</accession>
<dbReference type="PROSITE" id="PS50893">
    <property type="entry name" value="ABC_TRANSPORTER_2"/>
    <property type="match status" value="1"/>
</dbReference>
<evidence type="ECO:0000256" key="5">
    <source>
        <dbReference type="ARBA" id="ARBA00022840"/>
    </source>
</evidence>
<proteinExistence type="inferred from homology"/>
<dbReference type="InterPro" id="IPR013611">
    <property type="entry name" value="Transp-assoc_OB_typ2"/>
</dbReference>
<keyword evidence="3" id="KW-0813">Transport</keyword>
<reference evidence="8" key="1">
    <citation type="submission" date="2017-08" db="EMBL/GenBank/DDBJ databases">
        <authorList>
            <person name="Varghese N."/>
            <person name="Submissions S."/>
        </authorList>
    </citation>
    <scope>NUCLEOTIDE SEQUENCE [LARGE SCALE GENOMIC DNA]</scope>
    <source>
        <strain evidence="8">KCTC 23107</strain>
    </source>
</reference>
<evidence type="ECO:0000259" key="6">
    <source>
        <dbReference type="PROSITE" id="PS50893"/>
    </source>
</evidence>
<dbReference type="InterPro" id="IPR027417">
    <property type="entry name" value="P-loop_NTPase"/>
</dbReference>
<dbReference type="InterPro" id="IPR003439">
    <property type="entry name" value="ABC_transporter-like_ATP-bd"/>
</dbReference>
<dbReference type="GO" id="GO:0005524">
    <property type="term" value="F:ATP binding"/>
    <property type="evidence" value="ECO:0007669"/>
    <property type="project" value="UniProtKB-KW"/>
</dbReference>
<dbReference type="FunFam" id="3.40.50.300:FF:000042">
    <property type="entry name" value="Maltose/maltodextrin ABC transporter, ATP-binding protein"/>
    <property type="match status" value="1"/>
</dbReference>
<dbReference type="GO" id="GO:0140359">
    <property type="term" value="F:ABC-type transporter activity"/>
    <property type="evidence" value="ECO:0007669"/>
    <property type="project" value="UniProtKB-ARBA"/>
</dbReference>
<dbReference type="InterPro" id="IPR008995">
    <property type="entry name" value="Mo/tungstate-bd_C_term_dom"/>
</dbReference>
<dbReference type="PANTHER" id="PTHR42781:SF4">
    <property type="entry name" value="SPERMIDINE_PUTRESCINE IMPORT ATP-BINDING PROTEIN POTA"/>
    <property type="match status" value="1"/>
</dbReference>
<dbReference type="InterPro" id="IPR003593">
    <property type="entry name" value="AAA+_ATPase"/>
</dbReference>
<dbReference type="SUPFAM" id="SSF50331">
    <property type="entry name" value="MOP-like"/>
    <property type="match status" value="1"/>
</dbReference>
<keyword evidence="8" id="KW-1185">Reference proteome</keyword>
<dbReference type="OrthoDB" id="9802264at2"/>
<comment type="similarity">
    <text evidence="2">Belongs to the ABC transporter superfamily.</text>
</comment>
<dbReference type="GO" id="GO:0016887">
    <property type="term" value="F:ATP hydrolysis activity"/>
    <property type="evidence" value="ECO:0007669"/>
    <property type="project" value="InterPro"/>
</dbReference>
<evidence type="ECO:0000256" key="2">
    <source>
        <dbReference type="ARBA" id="ARBA00005417"/>
    </source>
</evidence>
<organism evidence="7 8">
    <name type="scientific">Hoeflea halophila</name>
    <dbReference type="NCBI Taxonomy" id="714899"/>
    <lineage>
        <taxon>Bacteria</taxon>
        <taxon>Pseudomonadati</taxon>
        <taxon>Pseudomonadota</taxon>
        <taxon>Alphaproteobacteria</taxon>
        <taxon>Hyphomicrobiales</taxon>
        <taxon>Rhizobiaceae</taxon>
        <taxon>Hoeflea</taxon>
    </lineage>
</organism>
<gene>
    <name evidence="7" type="ORF">SAMN05877838_3913</name>
</gene>
<evidence type="ECO:0000256" key="1">
    <source>
        <dbReference type="ARBA" id="ARBA00004417"/>
    </source>
</evidence>
<dbReference type="EMBL" id="OCPC01000007">
    <property type="protein sequence ID" value="SOE18963.1"/>
    <property type="molecule type" value="Genomic_DNA"/>
</dbReference>
<dbReference type="AlphaFoldDB" id="A0A286IFP3"/>
<protein>
    <submittedName>
        <fullName evidence="7">Putative spermidine/putrescine transport system ATP-binding protein</fullName>
    </submittedName>
</protein>
<dbReference type="GO" id="GO:0043190">
    <property type="term" value="C:ATP-binding cassette (ABC) transporter complex"/>
    <property type="evidence" value="ECO:0007669"/>
    <property type="project" value="InterPro"/>
</dbReference>
<evidence type="ECO:0000313" key="7">
    <source>
        <dbReference type="EMBL" id="SOE18963.1"/>
    </source>
</evidence>
<sequence length="353" mass="39083">MTEVHLRGVGKDFGAFTAISRIDLDIKSGELVALLGPSGCGKTTTLRMIAGLEVPTSGQILFDGEDVSEVPVQDRNVGMVFQRYALFPHMTVEKNVTFGLKVRGTPAEEIKERLEDILDVVQLQPFRHRFPAQLSGGQMQRVAIARTLITKPSVLMMDEPLANLDTKLRGEMRRFIRDLQQRLGITTIFVTHDQIEAMELADRVAVIFNGNLAQYDRPDVLYQRPSSIEVADFMGADNIFPADISSAGVIDSRFGKLTFDPATAPAQDGEGHFLLRSEAIDLLLTAEGAETNLIQGVVRNREFFGASVNYAVECAGETINVSEQSRRLVEVGETVWLRIQPNHIWVIQEGSRA</sequence>
<evidence type="ECO:0000256" key="4">
    <source>
        <dbReference type="ARBA" id="ARBA00022741"/>
    </source>
</evidence>
<evidence type="ECO:0000313" key="8">
    <source>
        <dbReference type="Proteomes" id="UP000219465"/>
    </source>
</evidence>
<dbReference type="RefSeq" id="WP_097109436.1">
    <property type="nucleotide sequence ID" value="NZ_OCPC01000007.1"/>
</dbReference>
<dbReference type="InterPro" id="IPR017871">
    <property type="entry name" value="ABC_transporter-like_CS"/>
</dbReference>
<keyword evidence="5 7" id="KW-0067">ATP-binding</keyword>
<comment type="subcellular location">
    <subcellularLocation>
        <location evidence="1">Cell inner membrane</location>
        <topology evidence="1">Peripheral membrane protein</topology>
    </subcellularLocation>
</comment>
<dbReference type="Gene3D" id="3.40.50.300">
    <property type="entry name" value="P-loop containing nucleotide triphosphate hydrolases"/>
    <property type="match status" value="1"/>
</dbReference>
<dbReference type="InterPro" id="IPR050093">
    <property type="entry name" value="ABC_SmlMolc_Importer"/>
</dbReference>
<dbReference type="Pfam" id="PF00005">
    <property type="entry name" value="ABC_tran"/>
    <property type="match status" value="1"/>
</dbReference>
<dbReference type="Pfam" id="PF08402">
    <property type="entry name" value="TOBE_2"/>
    <property type="match status" value="1"/>
</dbReference>
<dbReference type="PROSITE" id="PS00211">
    <property type="entry name" value="ABC_TRANSPORTER_1"/>
    <property type="match status" value="1"/>
</dbReference>
<dbReference type="SMART" id="SM00382">
    <property type="entry name" value="AAA"/>
    <property type="match status" value="1"/>
</dbReference>
<dbReference type="Proteomes" id="UP000219465">
    <property type="component" value="Unassembled WGS sequence"/>
</dbReference>